<organism evidence="1 2">
    <name type="scientific">Peronospora matthiolae</name>
    <dbReference type="NCBI Taxonomy" id="2874970"/>
    <lineage>
        <taxon>Eukaryota</taxon>
        <taxon>Sar</taxon>
        <taxon>Stramenopiles</taxon>
        <taxon>Oomycota</taxon>
        <taxon>Peronosporomycetes</taxon>
        <taxon>Peronosporales</taxon>
        <taxon>Peronosporaceae</taxon>
        <taxon>Peronospora</taxon>
    </lineage>
</organism>
<proteinExistence type="predicted"/>
<reference evidence="1" key="1">
    <citation type="submission" date="2024-01" db="EMBL/GenBank/DDBJ databases">
        <authorList>
            <person name="Webb A."/>
        </authorList>
    </citation>
    <scope>NUCLEOTIDE SEQUENCE</scope>
    <source>
        <strain evidence="1">Pm1</strain>
    </source>
</reference>
<comment type="caution">
    <text evidence="1">The sequence shown here is derived from an EMBL/GenBank/DDBJ whole genome shotgun (WGS) entry which is preliminary data.</text>
</comment>
<dbReference type="AlphaFoldDB" id="A0AAV1UT13"/>
<evidence type="ECO:0000313" key="2">
    <source>
        <dbReference type="Proteomes" id="UP001162060"/>
    </source>
</evidence>
<gene>
    <name evidence="1" type="ORF">PM001_LOCUS21962</name>
</gene>
<accession>A0AAV1UT13</accession>
<evidence type="ECO:0000313" key="1">
    <source>
        <dbReference type="EMBL" id="CAK7936812.1"/>
    </source>
</evidence>
<dbReference type="Proteomes" id="UP001162060">
    <property type="component" value="Unassembled WGS sequence"/>
</dbReference>
<dbReference type="EMBL" id="CAKLBY020000225">
    <property type="protein sequence ID" value="CAK7936812.1"/>
    <property type="molecule type" value="Genomic_DNA"/>
</dbReference>
<dbReference type="InterPro" id="IPR043502">
    <property type="entry name" value="DNA/RNA_pol_sf"/>
</dbReference>
<dbReference type="SUPFAM" id="SSF56672">
    <property type="entry name" value="DNA/RNA polymerases"/>
    <property type="match status" value="1"/>
</dbReference>
<name>A0AAV1UT13_9STRA</name>
<evidence type="ECO:0008006" key="3">
    <source>
        <dbReference type="Google" id="ProtNLM"/>
    </source>
</evidence>
<protein>
    <recommendedName>
        <fullName evidence="3">Reverse transcriptase</fullName>
    </recommendedName>
</protein>
<sequence length="40" mass="4363">MGKKGVRPDPEKIKAISDWSVPVDVKGLRKSLGLAAYSHK</sequence>